<accession>A0ABW5YDK7</accession>
<dbReference type="PANTHER" id="PTHR46796">
    <property type="entry name" value="HTH-TYPE TRANSCRIPTIONAL ACTIVATOR RHAS-RELATED"/>
    <property type="match status" value="1"/>
</dbReference>
<feature type="domain" description="HTH araC/xylS-type" evidence="4">
    <location>
        <begin position="186"/>
        <end position="284"/>
    </location>
</feature>
<keyword evidence="3" id="KW-0804">Transcription</keyword>
<dbReference type="EMBL" id="JBHUPD010000002">
    <property type="protein sequence ID" value="MFD2873355.1"/>
    <property type="molecule type" value="Genomic_DNA"/>
</dbReference>
<dbReference type="Gene3D" id="1.10.10.60">
    <property type="entry name" value="Homeodomain-like"/>
    <property type="match status" value="2"/>
</dbReference>
<dbReference type="Proteomes" id="UP001597557">
    <property type="component" value="Unassembled WGS sequence"/>
</dbReference>
<dbReference type="PROSITE" id="PS01124">
    <property type="entry name" value="HTH_ARAC_FAMILY_2"/>
    <property type="match status" value="1"/>
</dbReference>
<evidence type="ECO:0000259" key="4">
    <source>
        <dbReference type="PROSITE" id="PS01124"/>
    </source>
</evidence>
<dbReference type="SUPFAM" id="SSF46689">
    <property type="entry name" value="Homeodomain-like"/>
    <property type="match status" value="2"/>
</dbReference>
<comment type="caution">
    <text evidence="5">The sequence shown here is derived from an EMBL/GenBank/DDBJ whole genome shotgun (WGS) entry which is preliminary data.</text>
</comment>
<evidence type="ECO:0000256" key="1">
    <source>
        <dbReference type="ARBA" id="ARBA00023015"/>
    </source>
</evidence>
<reference evidence="6" key="1">
    <citation type="journal article" date="2019" name="Int. J. Syst. Evol. Microbiol.">
        <title>The Global Catalogue of Microorganisms (GCM) 10K type strain sequencing project: providing services to taxonomists for standard genome sequencing and annotation.</title>
        <authorList>
            <consortium name="The Broad Institute Genomics Platform"/>
            <consortium name="The Broad Institute Genome Sequencing Center for Infectious Disease"/>
            <person name="Wu L."/>
            <person name="Ma J."/>
        </authorList>
    </citation>
    <scope>NUCLEOTIDE SEQUENCE [LARGE SCALE GENOMIC DNA]</scope>
    <source>
        <strain evidence="6">KCTC 22437</strain>
    </source>
</reference>
<gene>
    <name evidence="5" type="ORF">ACFS5N_12795</name>
</gene>
<dbReference type="InterPro" id="IPR020449">
    <property type="entry name" value="Tscrpt_reg_AraC-type_HTH"/>
</dbReference>
<dbReference type="Pfam" id="PF22200">
    <property type="entry name" value="ExsA_N"/>
    <property type="match status" value="1"/>
</dbReference>
<dbReference type="InterPro" id="IPR018060">
    <property type="entry name" value="HTH_AraC"/>
</dbReference>
<dbReference type="RefSeq" id="WP_377186000.1">
    <property type="nucleotide sequence ID" value="NZ_JBHUPD010000002.1"/>
</dbReference>
<dbReference type="SMART" id="SM00342">
    <property type="entry name" value="HTH_ARAC"/>
    <property type="match status" value="1"/>
</dbReference>
<protein>
    <submittedName>
        <fullName evidence="5">Helix-turn-helix domain-containing protein</fullName>
    </submittedName>
</protein>
<dbReference type="InterPro" id="IPR009057">
    <property type="entry name" value="Homeodomain-like_sf"/>
</dbReference>
<dbReference type="SUPFAM" id="SSF51215">
    <property type="entry name" value="Regulatory protein AraC"/>
    <property type="match status" value="1"/>
</dbReference>
<keyword evidence="1" id="KW-0805">Transcription regulation</keyword>
<dbReference type="InterPro" id="IPR054015">
    <property type="entry name" value="ExsA-like_N"/>
</dbReference>
<dbReference type="PRINTS" id="PR00032">
    <property type="entry name" value="HTHARAC"/>
</dbReference>
<evidence type="ECO:0000313" key="6">
    <source>
        <dbReference type="Proteomes" id="UP001597557"/>
    </source>
</evidence>
<sequence length="287" mass="33467">MVNIYDNTLDNPNYYRQFSCGESLITLYNCPLKNKYQDVWCQHNYFIYVIEGTKRWHTAQGTFELTENTCVFVRKGAAISEQLSDDKFCLVMFFVPDDFICEVLKSKTSPIYRSDETFHTVMPIINDNYVQAFFKSIMHFFEARYEPEKALLELKFRELILTVAGNLNNREMLAYFGALLHEPQAISLQKVMESNYCYNLKLEAYAKLVNRSLSAFKRDFRKQFDTTPGKWLLEKRLIHARNLLVNTNKTVSEAAFESGFESVSHFSRAFRGRFGLTPISVKNPVFA</sequence>
<proteinExistence type="predicted"/>
<dbReference type="InterPro" id="IPR050204">
    <property type="entry name" value="AraC_XylS_family_regulators"/>
</dbReference>
<keyword evidence="6" id="KW-1185">Reference proteome</keyword>
<organism evidence="5 6">
    <name type="scientific">Mucilaginibacter ximonensis</name>
    <dbReference type="NCBI Taxonomy" id="538021"/>
    <lineage>
        <taxon>Bacteria</taxon>
        <taxon>Pseudomonadati</taxon>
        <taxon>Bacteroidota</taxon>
        <taxon>Sphingobacteriia</taxon>
        <taxon>Sphingobacteriales</taxon>
        <taxon>Sphingobacteriaceae</taxon>
        <taxon>Mucilaginibacter</taxon>
    </lineage>
</organism>
<dbReference type="InterPro" id="IPR037923">
    <property type="entry name" value="HTH-like"/>
</dbReference>
<name>A0ABW5YDK7_9SPHI</name>
<evidence type="ECO:0000256" key="2">
    <source>
        <dbReference type="ARBA" id="ARBA00023125"/>
    </source>
</evidence>
<evidence type="ECO:0000256" key="3">
    <source>
        <dbReference type="ARBA" id="ARBA00023163"/>
    </source>
</evidence>
<evidence type="ECO:0000313" key="5">
    <source>
        <dbReference type="EMBL" id="MFD2873355.1"/>
    </source>
</evidence>
<dbReference type="Pfam" id="PF12833">
    <property type="entry name" value="HTH_18"/>
    <property type="match status" value="1"/>
</dbReference>
<keyword evidence="2" id="KW-0238">DNA-binding</keyword>